<accession>A0A6M0K755</accession>
<dbReference type="AlphaFoldDB" id="A0A6M0K755"/>
<dbReference type="InterPro" id="IPR025459">
    <property type="entry name" value="DUF4279"/>
</dbReference>
<dbReference type="Proteomes" id="UP000483379">
    <property type="component" value="Unassembled WGS sequence"/>
</dbReference>
<keyword evidence="2" id="KW-1185">Reference proteome</keyword>
<organism evidence="1 2">
    <name type="scientific">Thiorhodococcus minor</name>
    <dbReference type="NCBI Taxonomy" id="57489"/>
    <lineage>
        <taxon>Bacteria</taxon>
        <taxon>Pseudomonadati</taxon>
        <taxon>Pseudomonadota</taxon>
        <taxon>Gammaproteobacteria</taxon>
        <taxon>Chromatiales</taxon>
        <taxon>Chromatiaceae</taxon>
        <taxon>Thiorhodococcus</taxon>
    </lineage>
</organism>
<dbReference type="EMBL" id="JAAIJQ010000222">
    <property type="protein sequence ID" value="NEV65329.1"/>
    <property type="molecule type" value="Genomic_DNA"/>
</dbReference>
<sequence length="113" mass="13116">MPDDISVALGIEPTRTILKKKKTRIKKNAWFLSTQDFVDSRDLRRHLFFVAERINKKIDALSLLKNCGWNAMLHCYWESREGNGGPILDVTTLKVIAKMEIDLHFDVWIDMPS</sequence>
<evidence type="ECO:0000313" key="2">
    <source>
        <dbReference type="Proteomes" id="UP000483379"/>
    </source>
</evidence>
<dbReference type="Pfam" id="PF14106">
    <property type="entry name" value="DUF4279"/>
    <property type="match status" value="1"/>
</dbReference>
<dbReference type="RefSeq" id="WP_164456645.1">
    <property type="nucleotide sequence ID" value="NZ_JAAIJQ010000222.1"/>
</dbReference>
<gene>
    <name evidence="1" type="ORF">G3446_26475</name>
</gene>
<reference evidence="1 2" key="1">
    <citation type="submission" date="2020-02" db="EMBL/GenBank/DDBJ databases">
        <title>Genome sequences of Thiorhodococcus mannitoliphagus and Thiorhodococcus minor, purple sulfur photosynthetic bacteria in the gammaproteobacterial family, Chromatiaceae.</title>
        <authorList>
            <person name="Aviles F.A."/>
            <person name="Meyer T.E."/>
            <person name="Kyndt J.A."/>
        </authorList>
    </citation>
    <scope>NUCLEOTIDE SEQUENCE [LARGE SCALE GENOMIC DNA]</scope>
    <source>
        <strain evidence="1 2">DSM 11518</strain>
    </source>
</reference>
<comment type="caution">
    <text evidence="1">The sequence shown here is derived from an EMBL/GenBank/DDBJ whole genome shotgun (WGS) entry which is preliminary data.</text>
</comment>
<name>A0A6M0K755_9GAMM</name>
<evidence type="ECO:0000313" key="1">
    <source>
        <dbReference type="EMBL" id="NEV65329.1"/>
    </source>
</evidence>
<protein>
    <submittedName>
        <fullName evidence="1">DUF4279 domain-containing protein</fullName>
    </submittedName>
</protein>
<proteinExistence type="predicted"/>